<dbReference type="InterPro" id="IPR016193">
    <property type="entry name" value="Cytidine_deaminase-like"/>
</dbReference>
<dbReference type="GO" id="GO:0008033">
    <property type="term" value="P:tRNA processing"/>
    <property type="evidence" value="ECO:0007669"/>
    <property type="project" value="UniProtKB-KW"/>
</dbReference>
<evidence type="ECO:0000256" key="3">
    <source>
        <dbReference type="SAM" id="MobiDB-lite"/>
    </source>
</evidence>
<reference evidence="4" key="1">
    <citation type="submission" date="2023-01" db="EMBL/GenBank/DDBJ databases">
        <title>Long-Read Genome Assembly and Gene Model Annotations for the Rodent Malaria Parasite Plasmodium yoelii 17XNL.</title>
        <authorList>
            <person name="Mitchell G.J."/>
            <person name="Sebastian A."/>
            <person name="Albert I."/>
            <person name="Lindner S.E."/>
        </authorList>
    </citation>
    <scope>NUCLEOTIDE SEQUENCE</scope>
    <source>
        <strain evidence="4">17XNL clone 1.1</strain>
    </source>
</reference>
<dbReference type="EMBL" id="CP115530">
    <property type="protein sequence ID" value="WBY55924.1"/>
    <property type="molecule type" value="Genomic_DNA"/>
</dbReference>
<evidence type="ECO:0000256" key="1">
    <source>
        <dbReference type="ARBA" id="ARBA00022694"/>
    </source>
</evidence>
<dbReference type="GO" id="GO:0052717">
    <property type="term" value="F:tRNA-specific adenosine-34 deaminase activity"/>
    <property type="evidence" value="ECO:0007669"/>
    <property type="project" value="TreeGrafter"/>
</dbReference>
<dbReference type="Gene3D" id="3.40.140.10">
    <property type="entry name" value="Cytidine Deaminase, domain 2"/>
    <property type="match status" value="1"/>
</dbReference>
<keyword evidence="1" id="KW-0819">tRNA processing</keyword>
<name>A0AAE9WSU0_PLAYO</name>
<evidence type="ECO:0000313" key="5">
    <source>
        <dbReference type="Proteomes" id="UP001054126"/>
    </source>
</evidence>
<organism evidence="4 5">
    <name type="scientific">Plasmodium yoelii yoelii</name>
    <dbReference type="NCBI Taxonomy" id="73239"/>
    <lineage>
        <taxon>Eukaryota</taxon>
        <taxon>Sar</taxon>
        <taxon>Alveolata</taxon>
        <taxon>Apicomplexa</taxon>
        <taxon>Aconoidasida</taxon>
        <taxon>Haemosporida</taxon>
        <taxon>Plasmodiidae</taxon>
        <taxon>Plasmodium</taxon>
        <taxon>Plasmodium (Vinckeia)</taxon>
    </lineage>
</organism>
<evidence type="ECO:0000313" key="4">
    <source>
        <dbReference type="EMBL" id="WBY55924.1"/>
    </source>
</evidence>
<feature type="region of interest" description="Disordered" evidence="3">
    <location>
        <begin position="213"/>
        <end position="232"/>
    </location>
</feature>
<dbReference type="PANTHER" id="PTHR11079:SF156">
    <property type="entry name" value="INACTIVE TRNA-SPECIFIC ADENOSINE DEAMINASE-LIKE PROTEIN 3-RELATED"/>
    <property type="match status" value="1"/>
</dbReference>
<protein>
    <submittedName>
        <fullName evidence="4">Cytidine deaminase</fullName>
    </submittedName>
</protein>
<dbReference type="PANTHER" id="PTHR11079">
    <property type="entry name" value="CYTOSINE DEAMINASE FAMILY MEMBER"/>
    <property type="match status" value="1"/>
</dbReference>
<comment type="similarity">
    <text evidence="2">Belongs to the cytidine and deoxycytidylate deaminase family. ADAT3 subfamily.</text>
</comment>
<dbReference type="SUPFAM" id="SSF53927">
    <property type="entry name" value="Cytidine deaminase-like"/>
    <property type="match status" value="1"/>
</dbReference>
<gene>
    <name evidence="4" type="ORF">Py17XNL_000600618</name>
</gene>
<dbReference type="AlphaFoldDB" id="A0AAE9WSU0"/>
<proteinExistence type="inferred from homology"/>
<dbReference type="GO" id="GO:0005737">
    <property type="term" value="C:cytoplasm"/>
    <property type="evidence" value="ECO:0007669"/>
    <property type="project" value="TreeGrafter"/>
</dbReference>
<sequence length="378" mass="44264">MDTKIIGLEQVYPDEYTREIVLISMYCFEIKKDIAKDCLNIVKNYINNQLYNNYNHLKRCKKTQDHVEILIGLSKDLPENLLKELKKVNNGEDIKIKKINVSKYEPLNKKQYSEWSSYWPTYYRRPTDESSNILTKQQIENHIKFLNISINIGNKFGTCQSGCVLTFNNKIIACSGDNIKNHPLHHSVMLAIEDVAFKLRNIWRFKKNKKMKNCENNDENNDENGDENNAVSNLNFNQVSSHKNDNYIDNLFDKKKKKVTHQNSDNNELCALNIDRTKIKEENNSTCDKKMDEDILENCINSNNVINSDQYLCTNYYAYLTHEPCFMCAMAMVHSRIKCVIFDKVNKENGALFSRGKLHCLKSLNHHFKVYKTVREKL</sequence>
<feature type="compositionally biased region" description="Acidic residues" evidence="3">
    <location>
        <begin position="216"/>
        <end position="226"/>
    </location>
</feature>
<dbReference type="GO" id="GO:0005634">
    <property type="term" value="C:nucleus"/>
    <property type="evidence" value="ECO:0007669"/>
    <property type="project" value="TreeGrafter"/>
</dbReference>
<accession>A0AAE9WSU0</accession>
<evidence type="ECO:0000256" key="2">
    <source>
        <dbReference type="ARBA" id="ARBA00038160"/>
    </source>
</evidence>
<dbReference type="Proteomes" id="UP001054126">
    <property type="component" value="Chromosome 6"/>
</dbReference>